<dbReference type="STRING" id="1202772.A0A1V9ZGH0"/>
<dbReference type="PANTHER" id="PTHR44324:SF4">
    <property type="entry name" value="WD40 REPEAT DOMAIN 95"/>
    <property type="match status" value="1"/>
</dbReference>
<evidence type="ECO:0000256" key="3">
    <source>
        <dbReference type="PROSITE-ProRule" id="PRU00221"/>
    </source>
</evidence>
<feature type="repeat" description="WD" evidence="3">
    <location>
        <begin position="766"/>
        <end position="800"/>
    </location>
</feature>
<dbReference type="PROSITE" id="PS00018">
    <property type="entry name" value="EF_HAND_1"/>
    <property type="match status" value="1"/>
</dbReference>
<protein>
    <recommendedName>
        <fullName evidence="5">EF-hand domain-containing protein</fullName>
    </recommendedName>
</protein>
<feature type="domain" description="EF-hand" evidence="5">
    <location>
        <begin position="161"/>
        <end position="196"/>
    </location>
</feature>
<dbReference type="PROSITE" id="PS50082">
    <property type="entry name" value="WD_REPEATS_2"/>
    <property type="match status" value="3"/>
</dbReference>
<reference evidence="6 7" key="1">
    <citation type="journal article" date="2014" name="Genome Biol. Evol.">
        <title>The secreted proteins of Achlya hypogyna and Thraustotheca clavata identify the ancestral oomycete secretome and reveal gene acquisitions by horizontal gene transfer.</title>
        <authorList>
            <person name="Misner I."/>
            <person name="Blouin N."/>
            <person name="Leonard G."/>
            <person name="Richards T.A."/>
            <person name="Lane C.E."/>
        </authorList>
    </citation>
    <scope>NUCLEOTIDE SEQUENCE [LARGE SCALE GENOMIC DNA]</scope>
    <source>
        <strain evidence="6 7">ATCC 48635</strain>
    </source>
</reference>
<feature type="region of interest" description="Disordered" evidence="4">
    <location>
        <begin position="35"/>
        <end position="56"/>
    </location>
</feature>
<keyword evidence="3" id="KW-0853">WD repeat</keyword>
<dbReference type="GO" id="GO:0005509">
    <property type="term" value="F:calcium ion binding"/>
    <property type="evidence" value="ECO:0007669"/>
    <property type="project" value="InterPro"/>
</dbReference>
<keyword evidence="1" id="KW-0677">Repeat</keyword>
<dbReference type="SMART" id="SM00320">
    <property type="entry name" value="WD40"/>
    <property type="match status" value="11"/>
</dbReference>
<dbReference type="InterPro" id="IPR015943">
    <property type="entry name" value="WD40/YVTN_repeat-like_dom_sf"/>
</dbReference>
<dbReference type="OrthoDB" id="1068471at2759"/>
<dbReference type="AlphaFoldDB" id="A0A1V9ZGH0"/>
<name>A0A1V9ZGH0_ACHHY</name>
<dbReference type="Pfam" id="PF00400">
    <property type="entry name" value="WD40"/>
    <property type="match status" value="2"/>
</dbReference>
<evidence type="ECO:0000256" key="1">
    <source>
        <dbReference type="ARBA" id="ARBA00022737"/>
    </source>
</evidence>
<dbReference type="InterPro" id="IPR001680">
    <property type="entry name" value="WD40_rpt"/>
</dbReference>
<dbReference type="PROSITE" id="PS50294">
    <property type="entry name" value="WD_REPEATS_REGION"/>
    <property type="match status" value="1"/>
</dbReference>
<keyword evidence="7" id="KW-1185">Reference proteome</keyword>
<accession>A0A1V9ZGH0</accession>
<gene>
    <name evidence="6" type="ORF">ACHHYP_12725</name>
</gene>
<dbReference type="EMBL" id="JNBR01000123">
    <property type="protein sequence ID" value="OQR97075.1"/>
    <property type="molecule type" value="Genomic_DNA"/>
</dbReference>
<evidence type="ECO:0000313" key="7">
    <source>
        <dbReference type="Proteomes" id="UP000243579"/>
    </source>
</evidence>
<evidence type="ECO:0000256" key="4">
    <source>
        <dbReference type="SAM" id="MobiDB-lite"/>
    </source>
</evidence>
<dbReference type="PROSITE" id="PS50222">
    <property type="entry name" value="EF_HAND_2"/>
    <property type="match status" value="1"/>
</dbReference>
<dbReference type="Proteomes" id="UP000243579">
    <property type="component" value="Unassembled WGS sequence"/>
</dbReference>
<comment type="caution">
    <text evidence="6">The sequence shown here is derived from an EMBL/GenBank/DDBJ whole genome shotgun (WGS) entry which is preliminary data.</text>
</comment>
<evidence type="ECO:0000259" key="5">
    <source>
        <dbReference type="PROSITE" id="PS50222"/>
    </source>
</evidence>
<dbReference type="InterPro" id="IPR002048">
    <property type="entry name" value="EF_hand_dom"/>
</dbReference>
<feature type="compositionally biased region" description="Low complexity" evidence="4">
    <location>
        <begin position="40"/>
        <end position="53"/>
    </location>
</feature>
<dbReference type="PANTHER" id="PTHR44324">
    <property type="entry name" value="WD40 REPEAT DOMAIN 95"/>
    <property type="match status" value="1"/>
</dbReference>
<dbReference type="SUPFAM" id="SSF47473">
    <property type="entry name" value="EF-hand"/>
    <property type="match status" value="1"/>
</dbReference>
<feature type="repeat" description="WD" evidence="3">
    <location>
        <begin position="427"/>
        <end position="468"/>
    </location>
</feature>
<proteinExistence type="predicted"/>
<dbReference type="Gene3D" id="2.130.10.10">
    <property type="entry name" value="YVTN repeat-like/Quinoprotein amine dehydrogenase"/>
    <property type="match status" value="4"/>
</dbReference>
<sequence>MPVPDLRRTHAPAHVSVPAAVALAFHKQQAETMFTNQAKSAEASSSSVPSRPSYVPKLLEPPQIRELRDKNRRPTALLPRETLVERPPVGLPAHASRESIATSDDVTALLMALDLTHVEYAPRERLDRRRSSEVPMDLPAYLTLILGNMERAGAGKVDKVDMTVKLTRVFHQIDNDEDGFVTMSEFTSYILDAAAGLSDIGPSSGLHKYNKVPTMANVVLSKPIEKLVYLHGADQYLAIESQSRVFQVYDAHDGAPVATSAAYSGGVFVDAMHEPTVDYVVTSTTDATINFWDTTEFKLRQQLPTTDVQTVLRWHASSKRLFAASVTGEISAWSVDSLRRTGSFATHLADVTDVVFAQPSTLVVASLGAGLRIYDVATTKLLKTLDGHRHGVAFLRYVTNHEYVLSGGIDHDLRLWNPYVATSIARLRGHDHQLVGVEWVDGSHEIVSADCAGFVRVWDVRKYRCVQTLSAFPAKPVVKPKPVTAMMYVPTKKRVVLASSVIQFHDAFEWNASKSTDDALSGASQVVYLPACMSLVSVTGRHLRVWNAHTGTLLHNLRHVTRAPISTACHGAGSTCYVGMLTGHVAHVNVTNAAILKDAALHRQEVTGLELLQARGSPRLVSISLDGTCVVADIVSLEALATLNHWHGVNCFPASRHDAPPDTGHSYHVPPRLRAQYSDLAVDALKRIFTAYDPEDAGVAPLSAGRDLFVAVTRVMHRTVYQLNESYVAAALAAFEPRRSGFISFAEFLHLVLDTWHGRGAVVSPVTAVAVSARYNVVVTASVDGTFCVWNASTGIPIMTSPVAHDHGVTAVAFLEPHPIFLVADDRNGISVYCIPPHPSRFHCLHECHAHSAVIRRLLWCPPATFLAGDDLGHVTAYELKGFFEDHAADRRPNLRRLGTQQLSVRNVAKGGSRISKRRFSIHEFQYTRLGRIDARQSWAAHKDAVCSMQACGAEGQTTHAFVSCGLDGAIYAWACDGVQLGALDPSLPGASNQGEWRLFVNPAVFHVRGHIDSE</sequence>
<dbReference type="SUPFAM" id="SSF50978">
    <property type="entry name" value="WD40 repeat-like"/>
    <property type="match status" value="2"/>
</dbReference>
<evidence type="ECO:0000256" key="2">
    <source>
        <dbReference type="ARBA" id="ARBA00022837"/>
    </source>
</evidence>
<dbReference type="InterPro" id="IPR011992">
    <property type="entry name" value="EF-hand-dom_pair"/>
</dbReference>
<keyword evidence="2" id="KW-0106">Calcium</keyword>
<feature type="repeat" description="WD" evidence="3">
    <location>
        <begin position="385"/>
        <end position="417"/>
    </location>
</feature>
<evidence type="ECO:0000313" key="6">
    <source>
        <dbReference type="EMBL" id="OQR97075.1"/>
    </source>
</evidence>
<dbReference type="InterPro" id="IPR051242">
    <property type="entry name" value="WD-EF-hand_domain"/>
</dbReference>
<dbReference type="InterPro" id="IPR018247">
    <property type="entry name" value="EF_Hand_1_Ca_BS"/>
</dbReference>
<dbReference type="InterPro" id="IPR036322">
    <property type="entry name" value="WD40_repeat_dom_sf"/>
</dbReference>
<organism evidence="6 7">
    <name type="scientific">Achlya hypogyna</name>
    <name type="common">Oomycete</name>
    <name type="synonym">Protoachlya hypogyna</name>
    <dbReference type="NCBI Taxonomy" id="1202772"/>
    <lineage>
        <taxon>Eukaryota</taxon>
        <taxon>Sar</taxon>
        <taxon>Stramenopiles</taxon>
        <taxon>Oomycota</taxon>
        <taxon>Saprolegniomycetes</taxon>
        <taxon>Saprolegniales</taxon>
        <taxon>Achlyaceae</taxon>
        <taxon>Achlya</taxon>
    </lineage>
</organism>